<keyword evidence="4 5" id="KW-0472">Membrane</keyword>
<dbReference type="Gene3D" id="3.40.50.300">
    <property type="entry name" value="P-loop containing nucleotide triphosphate hydrolases"/>
    <property type="match status" value="1"/>
</dbReference>
<sequence>MQIQDLPYPDPGVPDARSGPRFLWWLWRNQLGGQLKSLAWGLLHFVSVSALPFCVGLAVQAAVDRSGTRLALTGGLMLVCGTGIAVGDTFLHRTAVTNWITAAARIQQLLARKAAQLGSALTRRVAAGEVVAVSTGDVEKIGWFVEAVSRFTAAALTVLVVCVSLLVYQPALGVVVAVGVPVVALAVLPLLPRATRRADVQREKAGRATELASDTVAGLRVLRGIGGEELFLDRYRRASQEVRHAAVRSARMWSLISAVQVLLPGLLLIAVVWHGINLARQGRITIGELVTVYSAVMVLNYPLRHFEEIAMAYSFSRPSAKRAARVLSLERSTATDGTRTAEVPGGDLYDPATGLLAPAGRFTAVVCGDPDAAGRLAERLGGHPTEPGRSALLGGVPLDELPLDSARTAVLVQDKDPVLLSGTLRELLDVPASGAVRAEDALAAAQCEDVLDALVQGSLDAADPMDARITERGRSLSGGQRQRLALARSLVTDPEVLVLDEPTSAVDSHTEARIADGLRRLRSGRTTVVFTSSPLLLDRADRVALVHEGEVVAVGEHRELIDGEPRYRAVVTRETDEELAAADDGDSLLLDAFQELEEIEESA</sequence>
<feature type="transmembrane region" description="Helical" evidence="5">
    <location>
        <begin position="253"/>
        <end position="276"/>
    </location>
</feature>
<evidence type="ECO:0000259" key="7">
    <source>
        <dbReference type="PROSITE" id="PS50929"/>
    </source>
</evidence>
<dbReference type="SUPFAM" id="SSF90123">
    <property type="entry name" value="ABC transporter transmembrane region"/>
    <property type="match status" value="1"/>
</dbReference>
<name>A0ABV3AK95_9ACTN</name>
<comment type="subcellular location">
    <subcellularLocation>
        <location evidence="1">Cell membrane</location>
        <topology evidence="1">Multi-pass membrane protein</topology>
    </subcellularLocation>
</comment>
<dbReference type="GO" id="GO:0005524">
    <property type="term" value="F:ATP binding"/>
    <property type="evidence" value="ECO:0007669"/>
    <property type="project" value="UniProtKB-KW"/>
</dbReference>
<dbReference type="RefSeq" id="WP_030651184.1">
    <property type="nucleotide sequence ID" value="NZ_JBFAEG010000035.1"/>
</dbReference>
<dbReference type="InterPro" id="IPR017871">
    <property type="entry name" value="ABC_transporter-like_CS"/>
</dbReference>
<organism evidence="8 9">
    <name type="scientific">Streptomyces flaveolus</name>
    <dbReference type="NCBI Taxonomy" id="67297"/>
    <lineage>
        <taxon>Bacteria</taxon>
        <taxon>Bacillati</taxon>
        <taxon>Actinomycetota</taxon>
        <taxon>Actinomycetes</taxon>
        <taxon>Kitasatosporales</taxon>
        <taxon>Streptomycetaceae</taxon>
        <taxon>Streptomyces</taxon>
    </lineage>
</organism>
<evidence type="ECO:0000259" key="6">
    <source>
        <dbReference type="PROSITE" id="PS50893"/>
    </source>
</evidence>
<evidence type="ECO:0000256" key="5">
    <source>
        <dbReference type="SAM" id="Phobius"/>
    </source>
</evidence>
<dbReference type="PROSITE" id="PS00211">
    <property type="entry name" value="ABC_TRANSPORTER_1"/>
    <property type="match status" value="1"/>
</dbReference>
<feature type="transmembrane region" description="Helical" evidence="5">
    <location>
        <begin position="71"/>
        <end position="91"/>
    </location>
</feature>
<dbReference type="Pfam" id="PF00664">
    <property type="entry name" value="ABC_membrane"/>
    <property type="match status" value="1"/>
</dbReference>
<gene>
    <name evidence="8" type="ORF">AB0H04_36945</name>
</gene>
<evidence type="ECO:0000313" key="8">
    <source>
        <dbReference type="EMBL" id="MEU5712371.1"/>
    </source>
</evidence>
<keyword evidence="8" id="KW-0067">ATP-binding</keyword>
<evidence type="ECO:0000313" key="9">
    <source>
        <dbReference type="Proteomes" id="UP001551011"/>
    </source>
</evidence>
<evidence type="ECO:0000256" key="3">
    <source>
        <dbReference type="ARBA" id="ARBA00022989"/>
    </source>
</evidence>
<feature type="domain" description="ABC transporter" evidence="6">
    <location>
        <begin position="324"/>
        <end position="573"/>
    </location>
</feature>
<dbReference type="InterPro" id="IPR003439">
    <property type="entry name" value="ABC_transporter-like_ATP-bd"/>
</dbReference>
<dbReference type="EMBL" id="JBFAEG010000035">
    <property type="protein sequence ID" value="MEU5712371.1"/>
    <property type="molecule type" value="Genomic_DNA"/>
</dbReference>
<keyword evidence="9" id="KW-1185">Reference proteome</keyword>
<feature type="transmembrane region" description="Helical" evidence="5">
    <location>
        <begin position="38"/>
        <end position="59"/>
    </location>
</feature>
<dbReference type="Pfam" id="PF00005">
    <property type="entry name" value="ABC_tran"/>
    <property type="match status" value="1"/>
</dbReference>
<keyword evidence="3 5" id="KW-1133">Transmembrane helix</keyword>
<dbReference type="InterPro" id="IPR039421">
    <property type="entry name" value="Type_1_exporter"/>
</dbReference>
<feature type="domain" description="ABC transmembrane type-1" evidence="7">
    <location>
        <begin position="37"/>
        <end position="306"/>
    </location>
</feature>
<reference evidence="8 9" key="1">
    <citation type="submission" date="2024-06" db="EMBL/GenBank/DDBJ databases">
        <title>The Natural Products Discovery Center: Release of the First 8490 Sequenced Strains for Exploring Actinobacteria Biosynthetic Diversity.</title>
        <authorList>
            <person name="Kalkreuter E."/>
            <person name="Kautsar S.A."/>
            <person name="Yang D."/>
            <person name="Bader C.D."/>
            <person name="Teijaro C.N."/>
            <person name="Fluegel L."/>
            <person name="Davis C.M."/>
            <person name="Simpson J.R."/>
            <person name="Lauterbach L."/>
            <person name="Steele A.D."/>
            <person name="Gui C."/>
            <person name="Meng S."/>
            <person name="Li G."/>
            <person name="Viehrig K."/>
            <person name="Ye F."/>
            <person name="Su P."/>
            <person name="Kiefer A.F."/>
            <person name="Nichols A."/>
            <person name="Cepeda A.J."/>
            <person name="Yan W."/>
            <person name="Fan B."/>
            <person name="Jiang Y."/>
            <person name="Adhikari A."/>
            <person name="Zheng C.-J."/>
            <person name="Schuster L."/>
            <person name="Cowan T.M."/>
            <person name="Smanski M.J."/>
            <person name="Chevrette M.G."/>
            <person name="De Carvalho L.P.S."/>
            <person name="Shen B."/>
        </authorList>
    </citation>
    <scope>NUCLEOTIDE SEQUENCE [LARGE SCALE GENOMIC DNA]</scope>
    <source>
        <strain evidence="8 9">NPDC020594</strain>
    </source>
</reference>
<dbReference type="PANTHER" id="PTHR43394">
    <property type="entry name" value="ATP-DEPENDENT PERMEASE MDL1, MITOCHONDRIAL"/>
    <property type="match status" value="1"/>
</dbReference>
<protein>
    <submittedName>
        <fullName evidence="8">ABC transporter ATP-binding protein</fullName>
    </submittedName>
</protein>
<dbReference type="InterPro" id="IPR011527">
    <property type="entry name" value="ABC1_TM_dom"/>
</dbReference>
<dbReference type="PROSITE" id="PS50929">
    <property type="entry name" value="ABC_TM1F"/>
    <property type="match status" value="1"/>
</dbReference>
<evidence type="ECO:0000256" key="1">
    <source>
        <dbReference type="ARBA" id="ARBA00004651"/>
    </source>
</evidence>
<comment type="caution">
    <text evidence="8">The sequence shown here is derived from an EMBL/GenBank/DDBJ whole genome shotgun (WGS) entry which is preliminary data.</text>
</comment>
<feature type="transmembrane region" description="Helical" evidence="5">
    <location>
        <begin position="174"/>
        <end position="192"/>
    </location>
</feature>
<dbReference type="Gene3D" id="1.20.1560.10">
    <property type="entry name" value="ABC transporter type 1, transmembrane domain"/>
    <property type="match status" value="1"/>
</dbReference>
<dbReference type="SUPFAM" id="SSF52540">
    <property type="entry name" value="P-loop containing nucleoside triphosphate hydrolases"/>
    <property type="match status" value="1"/>
</dbReference>
<dbReference type="PANTHER" id="PTHR43394:SF1">
    <property type="entry name" value="ATP-BINDING CASSETTE SUB-FAMILY B MEMBER 10, MITOCHONDRIAL"/>
    <property type="match status" value="1"/>
</dbReference>
<dbReference type="InterPro" id="IPR027417">
    <property type="entry name" value="P-loop_NTPase"/>
</dbReference>
<proteinExistence type="predicted"/>
<dbReference type="Proteomes" id="UP001551011">
    <property type="component" value="Unassembled WGS sequence"/>
</dbReference>
<accession>A0ABV3AK95</accession>
<evidence type="ECO:0000256" key="2">
    <source>
        <dbReference type="ARBA" id="ARBA00022692"/>
    </source>
</evidence>
<keyword evidence="8" id="KW-0547">Nucleotide-binding</keyword>
<keyword evidence="2 5" id="KW-0812">Transmembrane</keyword>
<evidence type="ECO:0000256" key="4">
    <source>
        <dbReference type="ARBA" id="ARBA00023136"/>
    </source>
</evidence>
<feature type="transmembrane region" description="Helical" evidence="5">
    <location>
        <begin position="147"/>
        <end position="168"/>
    </location>
</feature>
<dbReference type="InterPro" id="IPR036640">
    <property type="entry name" value="ABC1_TM_sf"/>
</dbReference>
<dbReference type="PROSITE" id="PS50893">
    <property type="entry name" value="ABC_TRANSPORTER_2"/>
    <property type="match status" value="1"/>
</dbReference>